<evidence type="ECO:0000256" key="3">
    <source>
        <dbReference type="ARBA" id="ARBA00022692"/>
    </source>
</evidence>
<evidence type="ECO:0000313" key="8">
    <source>
        <dbReference type="EMBL" id="SKB34711.1"/>
    </source>
</evidence>
<dbReference type="Gene3D" id="1.20.120.1220">
    <property type="match status" value="1"/>
</dbReference>
<sequence>MPGVAAALVVAVLAILLACAIADLRSRIIPNRLVVLIALLAAPYWLAAAPDLLARLIGQAVVIAVAFPLLLLLFAIRAWGGGDVKLSAALLLWLPGNEALEAAAIMAVTGAILALLILPFGRRATARGVPYGVAIAIAAAVPLAGRLPFMI</sequence>
<dbReference type="InterPro" id="IPR052218">
    <property type="entry name" value="Preflagellin_Peptidase"/>
</dbReference>
<dbReference type="EMBL" id="FUYM01000002">
    <property type="protein sequence ID" value="SKB34711.1"/>
    <property type="molecule type" value="Genomic_DNA"/>
</dbReference>
<keyword evidence="2" id="KW-1003">Cell membrane</keyword>
<evidence type="ECO:0000259" key="7">
    <source>
        <dbReference type="Pfam" id="PF01478"/>
    </source>
</evidence>
<dbReference type="OrthoDB" id="9789291at2"/>
<dbReference type="AlphaFoldDB" id="A0A1T5AI87"/>
<dbReference type="RefSeq" id="WP_079646719.1">
    <property type="nucleotide sequence ID" value="NZ_FUYM01000002.1"/>
</dbReference>
<feature type="transmembrane region" description="Helical" evidence="6">
    <location>
        <begin position="99"/>
        <end position="121"/>
    </location>
</feature>
<comment type="subcellular location">
    <subcellularLocation>
        <location evidence="1">Cell membrane</location>
        <topology evidence="1">Multi-pass membrane protein</topology>
    </subcellularLocation>
</comment>
<evidence type="ECO:0000256" key="1">
    <source>
        <dbReference type="ARBA" id="ARBA00004651"/>
    </source>
</evidence>
<evidence type="ECO:0000313" key="9">
    <source>
        <dbReference type="Proteomes" id="UP000189818"/>
    </source>
</evidence>
<protein>
    <submittedName>
        <fullName evidence="8">Prepilin peptidase CpaA</fullName>
    </submittedName>
</protein>
<keyword evidence="5 6" id="KW-0472">Membrane</keyword>
<dbReference type="PANTHER" id="PTHR36506:SF1">
    <property type="entry name" value="PREFLAGELLIN PEPTIDASE"/>
    <property type="match status" value="1"/>
</dbReference>
<dbReference type="GO" id="GO:0004190">
    <property type="term" value="F:aspartic-type endopeptidase activity"/>
    <property type="evidence" value="ECO:0007669"/>
    <property type="project" value="InterPro"/>
</dbReference>
<feature type="transmembrane region" description="Helical" evidence="6">
    <location>
        <begin position="32"/>
        <end position="49"/>
    </location>
</feature>
<accession>A0A1T5AI87</accession>
<keyword evidence="9" id="KW-1185">Reference proteome</keyword>
<name>A0A1T5AI87_9SPHN</name>
<feature type="domain" description="Prepilin type IV endopeptidase peptidase" evidence="7">
    <location>
        <begin position="12"/>
        <end position="115"/>
    </location>
</feature>
<evidence type="ECO:0000256" key="5">
    <source>
        <dbReference type="ARBA" id="ARBA00023136"/>
    </source>
</evidence>
<keyword evidence="3 6" id="KW-0812">Transmembrane</keyword>
<dbReference type="InterPro" id="IPR000045">
    <property type="entry name" value="Prepilin_IV_endopep_pep"/>
</dbReference>
<dbReference type="GO" id="GO:0005886">
    <property type="term" value="C:plasma membrane"/>
    <property type="evidence" value="ECO:0007669"/>
    <property type="project" value="UniProtKB-SubCell"/>
</dbReference>
<dbReference type="Proteomes" id="UP000189818">
    <property type="component" value="Unassembled WGS sequence"/>
</dbReference>
<evidence type="ECO:0000256" key="4">
    <source>
        <dbReference type="ARBA" id="ARBA00022989"/>
    </source>
</evidence>
<evidence type="ECO:0000256" key="2">
    <source>
        <dbReference type="ARBA" id="ARBA00022475"/>
    </source>
</evidence>
<keyword evidence="4 6" id="KW-1133">Transmembrane helix</keyword>
<organism evidence="8 9">
    <name type="scientific">Rhizorhabdus histidinilytica</name>
    <dbReference type="NCBI Taxonomy" id="439228"/>
    <lineage>
        <taxon>Bacteria</taxon>
        <taxon>Pseudomonadati</taxon>
        <taxon>Pseudomonadota</taxon>
        <taxon>Alphaproteobacteria</taxon>
        <taxon>Sphingomonadales</taxon>
        <taxon>Sphingomonadaceae</taxon>
        <taxon>Rhizorhabdus</taxon>
    </lineage>
</organism>
<feature type="transmembrane region" description="Helical" evidence="6">
    <location>
        <begin position="56"/>
        <end position="79"/>
    </location>
</feature>
<evidence type="ECO:0000256" key="6">
    <source>
        <dbReference type="SAM" id="Phobius"/>
    </source>
</evidence>
<dbReference type="PANTHER" id="PTHR36506">
    <property type="entry name" value="PREFLAGELLIN PEPTIDASE"/>
    <property type="match status" value="1"/>
</dbReference>
<proteinExistence type="predicted"/>
<gene>
    <name evidence="8" type="ORF">SAMN06295920_1025</name>
</gene>
<dbReference type="STRING" id="439228.SAMN06295920_1025"/>
<feature type="transmembrane region" description="Helical" evidence="6">
    <location>
        <begin position="128"/>
        <end position="149"/>
    </location>
</feature>
<dbReference type="Pfam" id="PF01478">
    <property type="entry name" value="Peptidase_A24"/>
    <property type="match status" value="1"/>
</dbReference>
<reference evidence="9" key="1">
    <citation type="submission" date="2017-02" db="EMBL/GenBank/DDBJ databases">
        <authorList>
            <person name="Varghese N."/>
            <person name="Submissions S."/>
        </authorList>
    </citation>
    <scope>NUCLEOTIDE SEQUENCE [LARGE SCALE GENOMIC DNA]</scope>
    <source>
        <strain evidence="9">UM2</strain>
    </source>
</reference>